<sequence length="114" mass="13001">MYTRNLGVVTSMLLLGKNKITDGGHRLAQKLRRSANVKPKSRERAGGSRRLANSLIYELGGRAADRCRLRRIGNNVSTLQITAEWLLNLLHLTCWIYLSLFRDVVFDYNARITI</sequence>
<evidence type="ECO:0000313" key="2">
    <source>
        <dbReference type="Proteomes" id="UP000299102"/>
    </source>
</evidence>
<dbReference type="AlphaFoldDB" id="A0A4C1YI94"/>
<gene>
    <name evidence="1" type="ORF">EVAR_84886_1</name>
</gene>
<comment type="caution">
    <text evidence="1">The sequence shown here is derived from an EMBL/GenBank/DDBJ whole genome shotgun (WGS) entry which is preliminary data.</text>
</comment>
<proteinExistence type="predicted"/>
<dbReference type="Proteomes" id="UP000299102">
    <property type="component" value="Unassembled WGS sequence"/>
</dbReference>
<evidence type="ECO:0000313" key="1">
    <source>
        <dbReference type="EMBL" id="GBP74532.1"/>
    </source>
</evidence>
<keyword evidence="2" id="KW-1185">Reference proteome</keyword>
<accession>A0A4C1YI94</accession>
<protein>
    <submittedName>
        <fullName evidence="1">Uncharacterized protein</fullName>
    </submittedName>
</protein>
<reference evidence="1 2" key="1">
    <citation type="journal article" date="2019" name="Commun. Biol.">
        <title>The bagworm genome reveals a unique fibroin gene that provides high tensile strength.</title>
        <authorList>
            <person name="Kono N."/>
            <person name="Nakamura H."/>
            <person name="Ohtoshi R."/>
            <person name="Tomita M."/>
            <person name="Numata K."/>
            <person name="Arakawa K."/>
        </authorList>
    </citation>
    <scope>NUCLEOTIDE SEQUENCE [LARGE SCALE GENOMIC DNA]</scope>
</reference>
<name>A0A4C1YI94_EUMVA</name>
<organism evidence="1 2">
    <name type="scientific">Eumeta variegata</name>
    <name type="common">Bagworm moth</name>
    <name type="synonym">Eumeta japonica</name>
    <dbReference type="NCBI Taxonomy" id="151549"/>
    <lineage>
        <taxon>Eukaryota</taxon>
        <taxon>Metazoa</taxon>
        <taxon>Ecdysozoa</taxon>
        <taxon>Arthropoda</taxon>
        <taxon>Hexapoda</taxon>
        <taxon>Insecta</taxon>
        <taxon>Pterygota</taxon>
        <taxon>Neoptera</taxon>
        <taxon>Endopterygota</taxon>
        <taxon>Lepidoptera</taxon>
        <taxon>Glossata</taxon>
        <taxon>Ditrysia</taxon>
        <taxon>Tineoidea</taxon>
        <taxon>Psychidae</taxon>
        <taxon>Oiketicinae</taxon>
        <taxon>Eumeta</taxon>
    </lineage>
</organism>
<dbReference type="EMBL" id="BGZK01001211">
    <property type="protein sequence ID" value="GBP74532.1"/>
    <property type="molecule type" value="Genomic_DNA"/>
</dbReference>